<dbReference type="Proteomes" id="UP000663889">
    <property type="component" value="Unassembled WGS sequence"/>
</dbReference>
<dbReference type="EMBL" id="CAJOBE010000206">
    <property type="protein sequence ID" value="CAF3595902.1"/>
    <property type="molecule type" value="Genomic_DNA"/>
</dbReference>
<evidence type="ECO:0000313" key="2">
    <source>
        <dbReference type="EMBL" id="CAF3595902.1"/>
    </source>
</evidence>
<organism evidence="1 3">
    <name type="scientific">Rotaria sordida</name>
    <dbReference type="NCBI Taxonomy" id="392033"/>
    <lineage>
        <taxon>Eukaryota</taxon>
        <taxon>Metazoa</taxon>
        <taxon>Spiralia</taxon>
        <taxon>Gnathifera</taxon>
        <taxon>Rotifera</taxon>
        <taxon>Eurotatoria</taxon>
        <taxon>Bdelloidea</taxon>
        <taxon>Philodinida</taxon>
        <taxon>Philodinidae</taxon>
        <taxon>Rotaria</taxon>
    </lineage>
</organism>
<name>A0A813TJH6_9BILA</name>
<accession>A0A813TJH6</accession>
<proteinExistence type="predicted"/>
<reference evidence="1" key="1">
    <citation type="submission" date="2021-02" db="EMBL/GenBank/DDBJ databases">
        <authorList>
            <person name="Nowell W R."/>
        </authorList>
    </citation>
    <scope>NUCLEOTIDE SEQUENCE</scope>
</reference>
<sequence length="190" mass="22513">MINNQSDLLMNFFQQTHMGKMSLITLMQNLPDKILPTIPEIIYDKNGRYLKLKEDNSIKKNFIKKSIKQIKRDNESISDIIQQRTISVSSVSPIEKQISKLSIEQQYNCIANEFKLSSYDIEKQYKLALKNRIEIPPVLMHRIIIDTIKILYIMIDDLNQDIVKNNEKFQRISKRLNELQIYNKLFDHHC</sequence>
<dbReference type="Proteomes" id="UP000663874">
    <property type="component" value="Unassembled WGS sequence"/>
</dbReference>
<dbReference type="EMBL" id="CAJNOU010000022">
    <property type="protein sequence ID" value="CAF0812621.1"/>
    <property type="molecule type" value="Genomic_DNA"/>
</dbReference>
<evidence type="ECO:0000313" key="1">
    <source>
        <dbReference type="EMBL" id="CAF0812621.1"/>
    </source>
</evidence>
<protein>
    <submittedName>
        <fullName evidence="1">Uncharacterized protein</fullName>
    </submittedName>
</protein>
<evidence type="ECO:0000313" key="3">
    <source>
        <dbReference type="Proteomes" id="UP000663889"/>
    </source>
</evidence>
<gene>
    <name evidence="2" type="ORF">FNK824_LOCUS3162</name>
    <name evidence="1" type="ORF">SEV965_LOCUS1200</name>
</gene>
<dbReference type="AlphaFoldDB" id="A0A813TJH6"/>
<comment type="caution">
    <text evidence="1">The sequence shown here is derived from an EMBL/GenBank/DDBJ whole genome shotgun (WGS) entry which is preliminary data.</text>
</comment>